<evidence type="ECO:0000256" key="13">
    <source>
        <dbReference type="HAMAP-Rule" id="MF_00134"/>
    </source>
</evidence>
<dbReference type="FunFam" id="3.20.20.70:FF:000024">
    <property type="entry name" value="Indole-3-glycerol phosphate synthase"/>
    <property type="match status" value="1"/>
</dbReference>
<dbReference type="InterPro" id="IPR013798">
    <property type="entry name" value="Indole-3-glycerol_P_synth_dom"/>
</dbReference>
<dbReference type="OrthoDB" id="9804217at2"/>
<evidence type="ECO:0000313" key="16">
    <source>
        <dbReference type="Proteomes" id="UP000219271"/>
    </source>
</evidence>
<evidence type="ECO:0000256" key="9">
    <source>
        <dbReference type="ARBA" id="ARBA00022822"/>
    </source>
</evidence>
<reference evidence="16" key="1">
    <citation type="submission" date="2017-09" db="EMBL/GenBank/DDBJ databases">
        <authorList>
            <person name="Varghese N."/>
            <person name="Submissions S."/>
        </authorList>
    </citation>
    <scope>NUCLEOTIDE SEQUENCE [LARGE SCALE GENOMIC DNA]</scope>
    <source>
        <strain evidence="16">JKS000234</strain>
    </source>
</reference>
<sequence>MSNILNQIIASKIYEVTKAKQNIPLRVLEEMSKLHNFRDFEGALRAKNQFGKPGVIAEIKRASPSKGIIRSDFSPRLIAESYQKGGATCLSVLTDEQYFQGSNFHMTEARDWCSIPILRKDFMIDPYQVYEARAMGADCILLIVAALTDSHMKEMESVALSLNMSVLIETHNQEEIERALKLESRLIGINNRDLTTFYTTINTTLNLCKLIPEEYVIVTESGIHSRDDIATLREANIQNFLVGEAFMRADEPGDKLKELFSPN</sequence>
<evidence type="ECO:0000256" key="5">
    <source>
        <dbReference type="ARBA" id="ARBA00007902"/>
    </source>
</evidence>
<comment type="pathway">
    <text evidence="4 13">Amino-acid biosynthesis; L-tryptophan biosynthesis; L-tryptophan from chorismate: step 4/5.</text>
</comment>
<comment type="similarity">
    <text evidence="13">Belongs to the TrpC family.</text>
</comment>
<comment type="catalytic activity">
    <reaction evidence="2 13">
        <text>1-(2-carboxyphenylamino)-1-deoxy-D-ribulose 5-phosphate + H(+) = (1S,2R)-1-C-(indol-3-yl)glycerol 3-phosphate + CO2 + H2O</text>
        <dbReference type="Rhea" id="RHEA:23476"/>
        <dbReference type="ChEBI" id="CHEBI:15377"/>
        <dbReference type="ChEBI" id="CHEBI:15378"/>
        <dbReference type="ChEBI" id="CHEBI:16526"/>
        <dbReference type="ChEBI" id="CHEBI:58613"/>
        <dbReference type="ChEBI" id="CHEBI:58866"/>
        <dbReference type="EC" id="4.1.1.48"/>
    </reaction>
</comment>
<evidence type="ECO:0000256" key="10">
    <source>
        <dbReference type="ARBA" id="ARBA00023141"/>
    </source>
</evidence>
<keyword evidence="7 13" id="KW-0028">Amino-acid biosynthesis</keyword>
<keyword evidence="9 13" id="KW-0822">Tryptophan biosynthesis</keyword>
<evidence type="ECO:0000259" key="14">
    <source>
        <dbReference type="Pfam" id="PF00218"/>
    </source>
</evidence>
<dbReference type="PANTHER" id="PTHR22854">
    <property type="entry name" value="TRYPTOPHAN BIOSYNTHESIS PROTEIN"/>
    <property type="match status" value="1"/>
</dbReference>
<name>A0A286BZT1_9GAMM</name>
<dbReference type="InterPro" id="IPR001468">
    <property type="entry name" value="Indole-3-GlycerolPSynthase_CS"/>
</dbReference>
<evidence type="ECO:0000256" key="4">
    <source>
        <dbReference type="ARBA" id="ARBA00004696"/>
    </source>
</evidence>
<evidence type="ECO:0000256" key="3">
    <source>
        <dbReference type="ARBA" id="ARBA00004664"/>
    </source>
</evidence>
<evidence type="ECO:0000256" key="6">
    <source>
        <dbReference type="ARBA" id="ARBA00009847"/>
    </source>
</evidence>
<accession>A0A286BZT1</accession>
<keyword evidence="8 13" id="KW-0210">Decarboxylase</keyword>
<evidence type="ECO:0000256" key="11">
    <source>
        <dbReference type="ARBA" id="ARBA00023239"/>
    </source>
</evidence>
<evidence type="ECO:0000256" key="7">
    <source>
        <dbReference type="ARBA" id="ARBA00022605"/>
    </source>
</evidence>
<dbReference type="SUPFAM" id="SSF51366">
    <property type="entry name" value="Ribulose-phoshate binding barrel"/>
    <property type="match status" value="1"/>
</dbReference>
<feature type="domain" description="Indole-3-glycerol phosphate synthase" evidence="14">
    <location>
        <begin position="5"/>
        <end position="259"/>
    </location>
</feature>
<dbReference type="PANTHER" id="PTHR22854:SF2">
    <property type="entry name" value="INDOLE-3-GLYCEROL-PHOSPHATE SYNTHASE"/>
    <property type="match status" value="1"/>
</dbReference>
<dbReference type="EMBL" id="OCMY01000001">
    <property type="protein sequence ID" value="SOD39666.1"/>
    <property type="molecule type" value="Genomic_DNA"/>
</dbReference>
<evidence type="ECO:0000256" key="2">
    <source>
        <dbReference type="ARBA" id="ARBA00001633"/>
    </source>
</evidence>
<gene>
    <name evidence="13" type="primary">trpC</name>
    <name evidence="15" type="ORF">SAMN06273570_4119</name>
</gene>
<dbReference type="GO" id="GO:0000162">
    <property type="term" value="P:L-tryptophan biosynthetic process"/>
    <property type="evidence" value="ECO:0007669"/>
    <property type="project" value="UniProtKB-UniRule"/>
</dbReference>
<dbReference type="AlphaFoldDB" id="A0A286BZT1"/>
<comment type="similarity">
    <text evidence="5">In the N-terminal section; belongs to the TrpC family.</text>
</comment>
<dbReference type="PROSITE" id="PS00614">
    <property type="entry name" value="IGPS"/>
    <property type="match status" value="1"/>
</dbReference>
<evidence type="ECO:0000313" key="15">
    <source>
        <dbReference type="EMBL" id="SOD39666.1"/>
    </source>
</evidence>
<dbReference type="HAMAP" id="MF_00134_B">
    <property type="entry name" value="IGPS_B"/>
    <property type="match status" value="1"/>
</dbReference>
<dbReference type="CDD" id="cd00331">
    <property type="entry name" value="IGPS"/>
    <property type="match status" value="1"/>
</dbReference>
<comment type="pathway">
    <text evidence="3">Amino-acid biosynthesis; L-tryptophan biosynthesis; L-tryptophan from chorismate: step 3/5.</text>
</comment>
<keyword evidence="11 13" id="KW-0456">Lyase</keyword>
<dbReference type="NCBIfam" id="NF001377">
    <property type="entry name" value="PRK00278.2-4"/>
    <property type="match status" value="1"/>
</dbReference>
<dbReference type="UniPathway" id="UPA00035">
    <property type="reaction ID" value="UER00043"/>
</dbReference>
<keyword evidence="16" id="KW-1185">Reference proteome</keyword>
<keyword evidence="10 13" id="KW-0057">Aromatic amino acid biosynthesis</keyword>
<organism evidence="15 16">
    <name type="scientific">Candidatus Pantoea floridensis</name>
    <dbReference type="NCBI Taxonomy" id="1938870"/>
    <lineage>
        <taxon>Bacteria</taxon>
        <taxon>Pseudomonadati</taxon>
        <taxon>Pseudomonadota</taxon>
        <taxon>Gammaproteobacteria</taxon>
        <taxon>Enterobacterales</taxon>
        <taxon>Erwiniaceae</taxon>
        <taxon>Pantoea</taxon>
    </lineage>
</organism>
<dbReference type="GO" id="GO:0004640">
    <property type="term" value="F:phosphoribosylanthranilate isomerase activity"/>
    <property type="evidence" value="ECO:0007669"/>
    <property type="project" value="UniProtKB-EC"/>
</dbReference>
<dbReference type="Pfam" id="PF00218">
    <property type="entry name" value="IGPS"/>
    <property type="match status" value="1"/>
</dbReference>
<dbReference type="NCBIfam" id="NF001373">
    <property type="entry name" value="PRK00278.1-6"/>
    <property type="match status" value="1"/>
</dbReference>
<dbReference type="RefSeq" id="WP_097097447.1">
    <property type="nucleotide sequence ID" value="NZ_OCMY01000001.1"/>
</dbReference>
<protein>
    <recommendedName>
        <fullName evidence="13">Indole-3-glycerol phosphate synthase</fullName>
        <shortName evidence="13">IGPS</shortName>
        <ecNumber evidence="13">4.1.1.48</ecNumber>
    </recommendedName>
</protein>
<evidence type="ECO:0000256" key="12">
    <source>
        <dbReference type="ARBA" id="ARBA00025592"/>
    </source>
</evidence>
<proteinExistence type="inferred from homology"/>
<dbReference type="Gene3D" id="3.20.20.70">
    <property type="entry name" value="Aldolase class I"/>
    <property type="match status" value="1"/>
</dbReference>
<comment type="function">
    <text evidence="12">Bifunctional enzyme that catalyzes two sequential steps of tryptophan biosynthetic pathway. The first reaction is catalyzed by the isomerase, coded by the TrpF domain; the second reaction is catalyzed by the synthase, coded by the TrpC domain.</text>
</comment>
<dbReference type="InterPro" id="IPR013785">
    <property type="entry name" value="Aldolase_TIM"/>
</dbReference>
<dbReference type="EC" id="4.1.1.48" evidence="13"/>
<comment type="similarity">
    <text evidence="6">In the C-terminal section; belongs to the TrpF family.</text>
</comment>
<dbReference type="Proteomes" id="UP000219271">
    <property type="component" value="Unassembled WGS sequence"/>
</dbReference>
<evidence type="ECO:0000256" key="8">
    <source>
        <dbReference type="ARBA" id="ARBA00022793"/>
    </source>
</evidence>
<dbReference type="GO" id="GO:0004425">
    <property type="term" value="F:indole-3-glycerol-phosphate synthase activity"/>
    <property type="evidence" value="ECO:0007669"/>
    <property type="project" value="UniProtKB-UniRule"/>
</dbReference>
<evidence type="ECO:0000256" key="1">
    <source>
        <dbReference type="ARBA" id="ARBA00001164"/>
    </source>
</evidence>
<comment type="catalytic activity">
    <reaction evidence="1">
        <text>N-(5-phospho-beta-D-ribosyl)anthranilate = 1-(2-carboxyphenylamino)-1-deoxy-D-ribulose 5-phosphate</text>
        <dbReference type="Rhea" id="RHEA:21540"/>
        <dbReference type="ChEBI" id="CHEBI:18277"/>
        <dbReference type="ChEBI" id="CHEBI:58613"/>
        <dbReference type="EC" id="5.3.1.24"/>
    </reaction>
</comment>
<dbReference type="InterPro" id="IPR045186">
    <property type="entry name" value="Indole-3-glycerol_P_synth"/>
</dbReference>
<dbReference type="InterPro" id="IPR011060">
    <property type="entry name" value="RibuloseP-bd_barrel"/>
</dbReference>